<dbReference type="EMBL" id="BKAJ01000146">
    <property type="protein sequence ID" value="GEP59984.1"/>
    <property type="molecule type" value="Genomic_DNA"/>
</dbReference>
<evidence type="ECO:0000313" key="7">
    <source>
        <dbReference type="Proteomes" id="UP000321058"/>
    </source>
</evidence>
<proteinExistence type="predicted"/>
<dbReference type="Proteomes" id="UP000321058">
    <property type="component" value="Unassembled WGS sequence"/>
</dbReference>
<keyword evidence="4" id="KW-0449">Lipoprotein</keyword>
<keyword evidence="2" id="KW-0472">Membrane</keyword>
<accession>A0A512NM12</accession>
<evidence type="ECO:0000256" key="2">
    <source>
        <dbReference type="ARBA" id="ARBA00023136"/>
    </source>
</evidence>
<keyword evidence="7" id="KW-1185">Reference proteome</keyword>
<evidence type="ECO:0000256" key="1">
    <source>
        <dbReference type="ARBA" id="ARBA00022729"/>
    </source>
</evidence>
<organism evidence="6 7">
    <name type="scientific">Reyranella soli</name>
    <dbReference type="NCBI Taxonomy" id="1230389"/>
    <lineage>
        <taxon>Bacteria</taxon>
        <taxon>Pseudomonadati</taxon>
        <taxon>Pseudomonadota</taxon>
        <taxon>Alphaproteobacteria</taxon>
        <taxon>Hyphomicrobiales</taxon>
        <taxon>Reyranellaceae</taxon>
        <taxon>Reyranella</taxon>
    </lineage>
</organism>
<protein>
    <recommendedName>
        <fullName evidence="5">C-type lysozyme inhibitor domain-containing protein</fullName>
    </recommendedName>
</protein>
<gene>
    <name evidence="6" type="ORF">RSO01_71500</name>
</gene>
<dbReference type="SUPFAM" id="SSF141488">
    <property type="entry name" value="YdhA-like"/>
    <property type="match status" value="1"/>
</dbReference>
<name>A0A512NM12_9HYPH</name>
<evidence type="ECO:0000259" key="5">
    <source>
        <dbReference type="Pfam" id="PF09864"/>
    </source>
</evidence>
<dbReference type="InterPro" id="IPR018660">
    <property type="entry name" value="MliC"/>
</dbReference>
<dbReference type="RefSeq" id="WP_147155354.1">
    <property type="nucleotide sequence ID" value="NZ_BKAJ01000146.1"/>
</dbReference>
<dbReference type="InterPro" id="IPR036328">
    <property type="entry name" value="MliC_sf"/>
</dbReference>
<reference evidence="6 7" key="1">
    <citation type="submission" date="2019-07" db="EMBL/GenBank/DDBJ databases">
        <title>Whole genome shotgun sequence of Reyranella soli NBRC 108950.</title>
        <authorList>
            <person name="Hosoyama A."/>
            <person name="Uohara A."/>
            <person name="Ohji S."/>
            <person name="Ichikawa N."/>
        </authorList>
    </citation>
    <scope>NUCLEOTIDE SEQUENCE [LARGE SCALE GENOMIC DNA]</scope>
    <source>
        <strain evidence="6 7">NBRC 108950</strain>
    </source>
</reference>
<dbReference type="AlphaFoldDB" id="A0A512NM12"/>
<dbReference type="PROSITE" id="PS51257">
    <property type="entry name" value="PROKAR_LIPOPROTEIN"/>
    <property type="match status" value="1"/>
</dbReference>
<dbReference type="Gene3D" id="2.40.128.200">
    <property type="match status" value="1"/>
</dbReference>
<dbReference type="Pfam" id="PF09864">
    <property type="entry name" value="MliC"/>
    <property type="match status" value="1"/>
</dbReference>
<evidence type="ECO:0000256" key="3">
    <source>
        <dbReference type="ARBA" id="ARBA00023139"/>
    </source>
</evidence>
<keyword evidence="3" id="KW-0564">Palmitate</keyword>
<feature type="domain" description="C-type lysozyme inhibitor" evidence="5">
    <location>
        <begin position="41"/>
        <end position="99"/>
    </location>
</feature>
<evidence type="ECO:0000256" key="4">
    <source>
        <dbReference type="ARBA" id="ARBA00023288"/>
    </source>
</evidence>
<evidence type="ECO:0000313" key="6">
    <source>
        <dbReference type="EMBL" id="GEP59984.1"/>
    </source>
</evidence>
<comment type="caution">
    <text evidence="6">The sequence shown here is derived from an EMBL/GenBank/DDBJ whole genome shotgun (WGS) entry which is preliminary data.</text>
</comment>
<dbReference type="OrthoDB" id="7375751at2"/>
<sequence>MKRLSILAILLLAACTREQQPLTTFIPRPAPDDPTPAGIAYLCDGRKEVSVVYAKNRASVTLDGRTWRMEYQPTDGGFRYVDTANEWVGRDDLAALRESATAKPLAFNCRPLRRTT</sequence>
<keyword evidence="1" id="KW-0732">Signal</keyword>